<proteinExistence type="predicted"/>
<evidence type="ECO:0000256" key="1">
    <source>
        <dbReference type="SAM" id="Phobius"/>
    </source>
</evidence>
<gene>
    <name evidence="2" type="ORF">GCM10023340_28330</name>
</gene>
<feature type="transmembrane region" description="Helical" evidence="1">
    <location>
        <begin position="64"/>
        <end position="81"/>
    </location>
</feature>
<keyword evidence="1" id="KW-0472">Membrane</keyword>
<keyword evidence="1" id="KW-1133">Transmembrane helix</keyword>
<accession>A0ABP9PVY2</accession>
<evidence type="ECO:0000313" key="2">
    <source>
        <dbReference type="EMBL" id="GAA5150710.1"/>
    </source>
</evidence>
<dbReference type="Proteomes" id="UP001500221">
    <property type="component" value="Unassembled WGS sequence"/>
</dbReference>
<organism evidence="2 3">
    <name type="scientific">Nocardioides marinquilinus</name>
    <dbReference type="NCBI Taxonomy" id="1210400"/>
    <lineage>
        <taxon>Bacteria</taxon>
        <taxon>Bacillati</taxon>
        <taxon>Actinomycetota</taxon>
        <taxon>Actinomycetes</taxon>
        <taxon>Propionibacteriales</taxon>
        <taxon>Nocardioidaceae</taxon>
        <taxon>Nocardioides</taxon>
    </lineage>
</organism>
<keyword evidence="3" id="KW-1185">Reference proteome</keyword>
<comment type="caution">
    <text evidence="2">The sequence shown here is derived from an EMBL/GenBank/DDBJ whole genome shotgun (WGS) entry which is preliminary data.</text>
</comment>
<protein>
    <submittedName>
        <fullName evidence="2">Uncharacterized protein</fullName>
    </submittedName>
</protein>
<name>A0ABP9PVY2_9ACTN</name>
<keyword evidence="1" id="KW-0812">Transmembrane</keyword>
<reference evidence="3" key="1">
    <citation type="journal article" date="2019" name="Int. J. Syst. Evol. Microbiol.">
        <title>The Global Catalogue of Microorganisms (GCM) 10K type strain sequencing project: providing services to taxonomists for standard genome sequencing and annotation.</title>
        <authorList>
            <consortium name="The Broad Institute Genomics Platform"/>
            <consortium name="The Broad Institute Genome Sequencing Center for Infectious Disease"/>
            <person name="Wu L."/>
            <person name="Ma J."/>
        </authorList>
    </citation>
    <scope>NUCLEOTIDE SEQUENCE [LARGE SCALE GENOMIC DNA]</scope>
    <source>
        <strain evidence="3">JCM 18459</strain>
    </source>
</reference>
<sequence length="88" mass="8917">MRPPSPPGTVGGMAEDKGVDGLQGLAAFVGLTAGVVPLAKVLLGGGPGFWLAWFPGTDSPPGEWLVPAVVVVVAVTVVMVLERAKTPR</sequence>
<dbReference type="EMBL" id="BAABKG010000003">
    <property type="protein sequence ID" value="GAA5150710.1"/>
    <property type="molecule type" value="Genomic_DNA"/>
</dbReference>
<feature type="transmembrane region" description="Helical" evidence="1">
    <location>
        <begin position="21"/>
        <end position="44"/>
    </location>
</feature>
<evidence type="ECO:0000313" key="3">
    <source>
        <dbReference type="Proteomes" id="UP001500221"/>
    </source>
</evidence>